<comment type="caution">
    <text evidence="2">The sequence shown here is derived from an EMBL/GenBank/DDBJ whole genome shotgun (WGS) entry which is preliminary data.</text>
</comment>
<dbReference type="OrthoDB" id="3216617at2"/>
<evidence type="ECO:0000313" key="3">
    <source>
        <dbReference type="Proteomes" id="UP000032545"/>
    </source>
</evidence>
<proteinExistence type="predicted"/>
<reference evidence="3" key="1">
    <citation type="submission" date="2015-02" db="EMBL/GenBank/DDBJ databases">
        <title>Draft Genome of Frankia sp. CpI1-S.</title>
        <authorList>
            <person name="Oshone R.T."/>
            <person name="Ngom M."/>
            <person name="Ghodhbane-Gtari F."/>
            <person name="Gtari M."/>
            <person name="Morris K."/>
            <person name="Thomas K."/>
            <person name="Sen A."/>
            <person name="Tisa L.S."/>
        </authorList>
    </citation>
    <scope>NUCLEOTIDE SEQUENCE [LARGE SCALE GENOMIC DNA]</scope>
    <source>
        <strain evidence="3">CpI1-S</strain>
    </source>
</reference>
<organism evidence="2 3">
    <name type="scientific">Frankia torreyi</name>
    <dbReference type="NCBI Taxonomy" id="1856"/>
    <lineage>
        <taxon>Bacteria</taxon>
        <taxon>Bacillati</taxon>
        <taxon>Actinomycetota</taxon>
        <taxon>Actinomycetes</taxon>
        <taxon>Frankiales</taxon>
        <taxon>Frankiaceae</taxon>
        <taxon>Frankia</taxon>
    </lineage>
</organism>
<dbReference type="AlphaFoldDB" id="A0A0D8BB45"/>
<name>A0A0D8BB45_9ACTN</name>
<protein>
    <submittedName>
        <fullName evidence="2">Uncharacterized protein</fullName>
    </submittedName>
</protein>
<accession>A0A0D8BB45</accession>
<dbReference type="Proteomes" id="UP000032545">
    <property type="component" value="Unassembled WGS sequence"/>
</dbReference>
<evidence type="ECO:0000313" key="2">
    <source>
        <dbReference type="EMBL" id="KJE21401.1"/>
    </source>
</evidence>
<feature type="region of interest" description="Disordered" evidence="1">
    <location>
        <begin position="113"/>
        <end position="157"/>
    </location>
</feature>
<keyword evidence="3" id="KW-1185">Reference proteome</keyword>
<gene>
    <name evidence="2" type="ORF">FF36_04332</name>
</gene>
<reference evidence="2 3" key="2">
    <citation type="journal article" date="2016" name="Genome Announc.">
        <title>Permanent Draft Genome Sequences for Two Variants of Frankia sp. Strain CpI1, the First Frankia Strain Isolated from Root Nodules of Comptonia peregrina.</title>
        <authorList>
            <person name="Oshone R."/>
            <person name="Hurst S.G.IV."/>
            <person name="Abebe-Akele F."/>
            <person name="Simpson S."/>
            <person name="Morris K."/>
            <person name="Thomas W.K."/>
            <person name="Tisa L.S."/>
        </authorList>
    </citation>
    <scope>NUCLEOTIDE SEQUENCE [LARGE SCALE GENOMIC DNA]</scope>
    <source>
        <strain evidence="3">CpI1-S</strain>
    </source>
</reference>
<dbReference type="PATRIC" id="fig|1502723.3.peg.4056"/>
<dbReference type="EMBL" id="JYFN01000038">
    <property type="protein sequence ID" value="KJE21401.1"/>
    <property type="molecule type" value="Genomic_DNA"/>
</dbReference>
<dbReference type="RefSeq" id="WP_044886867.1">
    <property type="nucleotide sequence ID" value="NZ_JYFN01000038.1"/>
</dbReference>
<evidence type="ECO:0000256" key="1">
    <source>
        <dbReference type="SAM" id="MobiDB-lite"/>
    </source>
</evidence>
<sequence>MSSRWTARRSARWFRPGASALAETGATTTIGPATAARRWQPVGHIEVGRDWRRCGAQEGGCGVLLPLNQQTCPRCGRTNREDLLPLNIRRLLPTHDAYDHAVAVLRGTWAEADLPDGPNPLELAGTPLPRTGNEVSALAPDALSGAVDRPDPLGSHS</sequence>